<protein>
    <submittedName>
        <fullName evidence="2">Uncharacterized protein</fullName>
    </submittedName>
</protein>
<dbReference type="AlphaFoldDB" id="A0A9E7KX82"/>
<dbReference type="PANTHER" id="PTHR33702:SF5">
    <property type="entry name" value="OS01G0308600 PROTEIN"/>
    <property type="match status" value="1"/>
</dbReference>
<dbReference type="PANTHER" id="PTHR33702">
    <property type="entry name" value="BNAA09G40010D PROTEIN"/>
    <property type="match status" value="1"/>
</dbReference>
<evidence type="ECO:0000256" key="1">
    <source>
        <dbReference type="SAM" id="MobiDB-lite"/>
    </source>
</evidence>
<evidence type="ECO:0000313" key="2">
    <source>
        <dbReference type="EMBL" id="URE37658.1"/>
    </source>
</evidence>
<evidence type="ECO:0000313" key="3">
    <source>
        <dbReference type="Proteomes" id="UP001055439"/>
    </source>
</evidence>
<feature type="region of interest" description="Disordered" evidence="1">
    <location>
        <begin position="11"/>
        <end position="33"/>
    </location>
</feature>
<sequence>WPHPALLNAFSSSPSRSTKAVEGGIGGSRGPALMKSDKGGLKEYWRRPEQGGGGDQGRRRLCRAELGGGGHRRRFWRLKTSPRLGFLHATSSQRILPRIRDAYVRMMLRFASATPLGVPYGGGGGGAGAVGFAREPLREYDEKVLVEIYKSLAADSANAGGAVALRP</sequence>
<dbReference type="OrthoDB" id="1898021at2759"/>
<dbReference type="Proteomes" id="UP001055439">
    <property type="component" value="Chromosome 8"/>
</dbReference>
<keyword evidence="3" id="KW-1185">Reference proteome</keyword>
<reference evidence="2" key="1">
    <citation type="submission" date="2022-05" db="EMBL/GenBank/DDBJ databases">
        <title>The Musa troglodytarum L. genome provides insights into the mechanism of non-climacteric behaviour and enrichment of carotenoids.</title>
        <authorList>
            <person name="Wang J."/>
        </authorList>
    </citation>
    <scope>NUCLEOTIDE SEQUENCE</scope>
    <source>
        <tissue evidence="2">Leaf</tissue>
    </source>
</reference>
<name>A0A9E7KX82_9LILI</name>
<gene>
    <name evidence="2" type="ORF">MUK42_07429</name>
</gene>
<feature type="non-terminal residue" evidence="2">
    <location>
        <position position="1"/>
    </location>
</feature>
<organism evidence="2 3">
    <name type="scientific">Musa troglodytarum</name>
    <name type="common">fe'i banana</name>
    <dbReference type="NCBI Taxonomy" id="320322"/>
    <lineage>
        <taxon>Eukaryota</taxon>
        <taxon>Viridiplantae</taxon>
        <taxon>Streptophyta</taxon>
        <taxon>Embryophyta</taxon>
        <taxon>Tracheophyta</taxon>
        <taxon>Spermatophyta</taxon>
        <taxon>Magnoliopsida</taxon>
        <taxon>Liliopsida</taxon>
        <taxon>Zingiberales</taxon>
        <taxon>Musaceae</taxon>
        <taxon>Musa</taxon>
    </lineage>
</organism>
<dbReference type="EMBL" id="CP097510">
    <property type="protein sequence ID" value="URE37658.1"/>
    <property type="molecule type" value="Genomic_DNA"/>
</dbReference>
<accession>A0A9E7KX82</accession>
<proteinExistence type="predicted"/>